<name>A0ABU0FNN3_9HYPH</name>
<dbReference type="Pfam" id="PF01370">
    <property type="entry name" value="Epimerase"/>
    <property type="match status" value="1"/>
</dbReference>
<reference evidence="2 3" key="1">
    <citation type="submission" date="2023-07" db="EMBL/GenBank/DDBJ databases">
        <title>Genomic Encyclopedia of Type Strains, Phase IV (KMG-IV): sequencing the most valuable type-strain genomes for metagenomic binning, comparative biology and taxonomic classification.</title>
        <authorList>
            <person name="Goeker M."/>
        </authorList>
    </citation>
    <scope>NUCLEOTIDE SEQUENCE [LARGE SCALE GENOMIC DNA]</scope>
    <source>
        <strain evidence="2 3">DSM 5896</strain>
    </source>
</reference>
<dbReference type="GO" id="GO:0003978">
    <property type="term" value="F:UDP-glucose 4-epimerase activity"/>
    <property type="evidence" value="ECO:0007669"/>
    <property type="project" value="UniProtKB-EC"/>
</dbReference>
<gene>
    <name evidence="2" type="ORF">J3R73_005491</name>
</gene>
<evidence type="ECO:0000313" key="2">
    <source>
        <dbReference type="EMBL" id="MDQ0395699.1"/>
    </source>
</evidence>
<organism evidence="2 3">
    <name type="scientific">Labrys monachus</name>
    <dbReference type="NCBI Taxonomy" id="217067"/>
    <lineage>
        <taxon>Bacteria</taxon>
        <taxon>Pseudomonadati</taxon>
        <taxon>Pseudomonadota</taxon>
        <taxon>Alphaproteobacteria</taxon>
        <taxon>Hyphomicrobiales</taxon>
        <taxon>Xanthobacteraceae</taxon>
        <taxon>Labrys</taxon>
    </lineage>
</organism>
<dbReference type="InterPro" id="IPR036291">
    <property type="entry name" value="NAD(P)-bd_dom_sf"/>
</dbReference>
<sequence>MTILVTGSAGHLGEALMIRLRAAGEAALGLDIKPSRFTDRVGSIADRDFVRRCMAGVRAVLHTATLHKPHVATHAAQDFLDTNVTGTLALLEEAAAAGVGAFVFTSTTSAFGAALTPAPGEPAAWITETVAPVPRNIYGVTKVAAESLCELAFRRQRLPVIVLRTSRFFPEADDEAAVRDAYETANVQANEMLHRRVDLADVVEAHLLAAGKAAAIGFGRYIVSATTPFSPDDLGPLRRDAAAVVRRLFPDCEALYAARGWRLVPQIDRVYVNDRARAALDWRPRCDFRHVLDSLRAGTDFRSPLARAVGSKGYHAASFGQAPYPVG</sequence>
<dbReference type="PANTHER" id="PTHR43245">
    <property type="entry name" value="BIFUNCTIONAL POLYMYXIN RESISTANCE PROTEIN ARNA"/>
    <property type="match status" value="1"/>
</dbReference>
<keyword evidence="2" id="KW-0413">Isomerase</keyword>
<proteinExistence type="predicted"/>
<protein>
    <submittedName>
        <fullName evidence="2">UDP-glucose 4-epimerase</fullName>
        <ecNumber evidence="2">5.1.3.2</ecNumber>
    </submittedName>
</protein>
<dbReference type="InterPro" id="IPR050177">
    <property type="entry name" value="Lipid_A_modif_metabolic_enz"/>
</dbReference>
<dbReference type="SUPFAM" id="SSF51735">
    <property type="entry name" value="NAD(P)-binding Rossmann-fold domains"/>
    <property type="match status" value="1"/>
</dbReference>
<comment type="caution">
    <text evidence="2">The sequence shown here is derived from an EMBL/GenBank/DDBJ whole genome shotgun (WGS) entry which is preliminary data.</text>
</comment>
<accession>A0ABU0FNN3</accession>
<dbReference type="RefSeq" id="WP_307434796.1">
    <property type="nucleotide sequence ID" value="NZ_JAUSVK010000001.1"/>
</dbReference>
<evidence type="ECO:0000313" key="3">
    <source>
        <dbReference type="Proteomes" id="UP001237448"/>
    </source>
</evidence>
<evidence type="ECO:0000259" key="1">
    <source>
        <dbReference type="Pfam" id="PF01370"/>
    </source>
</evidence>
<dbReference type="Gene3D" id="3.40.50.720">
    <property type="entry name" value="NAD(P)-binding Rossmann-like Domain"/>
    <property type="match status" value="1"/>
</dbReference>
<dbReference type="EMBL" id="JAUSVK010000001">
    <property type="protein sequence ID" value="MDQ0395699.1"/>
    <property type="molecule type" value="Genomic_DNA"/>
</dbReference>
<dbReference type="InterPro" id="IPR001509">
    <property type="entry name" value="Epimerase_deHydtase"/>
</dbReference>
<dbReference type="Proteomes" id="UP001237448">
    <property type="component" value="Unassembled WGS sequence"/>
</dbReference>
<keyword evidence="3" id="KW-1185">Reference proteome</keyword>
<feature type="domain" description="NAD-dependent epimerase/dehydratase" evidence="1">
    <location>
        <begin position="3"/>
        <end position="172"/>
    </location>
</feature>
<dbReference type="PANTHER" id="PTHR43245:SF54">
    <property type="entry name" value="BLL0593 PROTEIN"/>
    <property type="match status" value="1"/>
</dbReference>
<dbReference type="EC" id="5.1.3.2" evidence="2"/>